<dbReference type="GO" id="GO:0032259">
    <property type="term" value="P:methylation"/>
    <property type="evidence" value="ECO:0007669"/>
    <property type="project" value="UniProtKB-KW"/>
</dbReference>
<organism evidence="2 3">
    <name type="scientific">Streptomyces ureilyticus</name>
    <dbReference type="NCBI Taxonomy" id="1775131"/>
    <lineage>
        <taxon>Bacteria</taxon>
        <taxon>Bacillati</taxon>
        <taxon>Actinomycetota</taxon>
        <taxon>Actinomycetes</taxon>
        <taxon>Kitasatosporales</taxon>
        <taxon>Streptomycetaceae</taxon>
        <taxon>Streptomyces</taxon>
    </lineage>
</organism>
<dbReference type="GO" id="GO:0008168">
    <property type="term" value="F:methyltransferase activity"/>
    <property type="evidence" value="ECO:0007669"/>
    <property type="project" value="UniProtKB-KW"/>
</dbReference>
<dbReference type="InterPro" id="IPR041698">
    <property type="entry name" value="Methyltransf_25"/>
</dbReference>
<dbReference type="Pfam" id="PF13649">
    <property type="entry name" value="Methyltransf_25"/>
    <property type="match status" value="1"/>
</dbReference>
<comment type="caution">
    <text evidence="2">The sequence shown here is derived from an EMBL/GenBank/DDBJ whole genome shotgun (WGS) entry which is preliminary data.</text>
</comment>
<keyword evidence="3" id="KW-1185">Reference proteome</keyword>
<sequence length="277" mass="29235">MSATSAAPALPAQYAGTAAAQVVAGLPSTTVVCDMYEPRGAEIYHDFALGDISEAQDILREVRAAGPGTILELAAGSGRLTLPLLALRREVLAVDLSASMLELLRTRLAQLPPSAAARCTVIQGDITTYVAPRPVAAAVLGTTSVSLLTQPQRQAMLRRTWENLAPGGTLVLTSTQIVEDAEDLAERTLEVRGASGAVYLMHDLVAPDRSGRYTVVIGPDNGPQRSRTVCHSYIRVVPLDELLADLTAAGFSVEHTATLPGERYAATLIGVRKEGAR</sequence>
<dbReference type="InterPro" id="IPR029063">
    <property type="entry name" value="SAM-dependent_MTases_sf"/>
</dbReference>
<dbReference type="SUPFAM" id="SSF53335">
    <property type="entry name" value="S-adenosyl-L-methionine-dependent methyltransferases"/>
    <property type="match status" value="1"/>
</dbReference>
<protein>
    <submittedName>
        <fullName evidence="2">Class I SAM-dependent methyltransferase</fullName>
    </submittedName>
</protein>
<dbReference type="RefSeq" id="WP_165343098.1">
    <property type="nucleotide sequence ID" value="NZ_JAAKZX010000133.1"/>
</dbReference>
<evidence type="ECO:0000313" key="3">
    <source>
        <dbReference type="Proteomes" id="UP001518140"/>
    </source>
</evidence>
<accession>A0ABX0E188</accession>
<dbReference type="Gene3D" id="3.40.50.150">
    <property type="entry name" value="Vaccinia Virus protein VP39"/>
    <property type="match status" value="1"/>
</dbReference>
<gene>
    <name evidence="2" type="ORF">G6048_32040</name>
</gene>
<keyword evidence="2" id="KW-0808">Transferase</keyword>
<evidence type="ECO:0000313" key="2">
    <source>
        <dbReference type="EMBL" id="NGO46569.1"/>
    </source>
</evidence>
<name>A0ABX0E188_9ACTN</name>
<feature type="domain" description="Methyltransferase" evidence="1">
    <location>
        <begin position="70"/>
        <end position="168"/>
    </location>
</feature>
<dbReference type="CDD" id="cd02440">
    <property type="entry name" value="AdoMet_MTases"/>
    <property type="match status" value="1"/>
</dbReference>
<dbReference type="InterPro" id="IPR049690">
    <property type="entry name" value="Daptide_MTase"/>
</dbReference>
<reference evidence="2 3" key="1">
    <citation type="submission" date="2020-02" db="EMBL/GenBank/DDBJ databases">
        <title>Whole-genome analyses of novel actinobacteria.</title>
        <authorList>
            <person name="Sahin N."/>
            <person name="Tokatli A."/>
        </authorList>
    </citation>
    <scope>NUCLEOTIDE SEQUENCE [LARGE SCALE GENOMIC DNA]</scope>
    <source>
        <strain evidence="2 3">YC419</strain>
    </source>
</reference>
<dbReference type="EMBL" id="JAAKZX010000133">
    <property type="protein sequence ID" value="NGO46569.1"/>
    <property type="molecule type" value="Genomic_DNA"/>
</dbReference>
<keyword evidence="2" id="KW-0489">Methyltransferase</keyword>
<dbReference type="NCBIfam" id="NF041820">
    <property type="entry name" value="daptide_MTase"/>
    <property type="match status" value="1"/>
</dbReference>
<proteinExistence type="predicted"/>
<dbReference type="Proteomes" id="UP001518140">
    <property type="component" value="Unassembled WGS sequence"/>
</dbReference>
<evidence type="ECO:0000259" key="1">
    <source>
        <dbReference type="Pfam" id="PF13649"/>
    </source>
</evidence>